<gene>
    <name evidence="2" type="ORF">O1V66_03750</name>
</gene>
<feature type="transmembrane region" description="Helical" evidence="1">
    <location>
        <begin position="90"/>
        <end position="111"/>
    </location>
</feature>
<dbReference type="Proteomes" id="UP001164712">
    <property type="component" value="Chromosome"/>
</dbReference>
<keyword evidence="1" id="KW-0472">Membrane</keyword>
<evidence type="ECO:0000313" key="3">
    <source>
        <dbReference type="Proteomes" id="UP001164712"/>
    </source>
</evidence>
<dbReference type="InterPro" id="IPR036259">
    <property type="entry name" value="MFS_trans_sf"/>
</dbReference>
<proteinExistence type="predicted"/>
<reference evidence="2" key="1">
    <citation type="submission" date="2022-12" db="EMBL/GenBank/DDBJ databases">
        <title>Complete genome sequence of an Australian strain of Rouxiella badensis DAR84756 and resolution of the R. badensis DSM100043 and R. chamberiensis DSM28324 genomes.</title>
        <authorList>
            <person name="Paul S."/>
            <person name="Anderson P.J."/>
            <person name="Maynard G."/>
            <person name="Dyall-Smith M."/>
            <person name="Kudinha T."/>
        </authorList>
    </citation>
    <scope>NUCLEOTIDE SEQUENCE</scope>
    <source>
        <strain evidence="2">DSM 28324</strain>
    </source>
</reference>
<feature type="transmembrane region" description="Helical" evidence="1">
    <location>
        <begin position="53"/>
        <end position="70"/>
    </location>
</feature>
<dbReference type="EMBL" id="CP114058">
    <property type="protein sequence ID" value="WAT01836.1"/>
    <property type="molecule type" value="Genomic_DNA"/>
</dbReference>
<feature type="transmembrane region" description="Helical" evidence="1">
    <location>
        <begin position="25"/>
        <end position="47"/>
    </location>
</feature>
<keyword evidence="1" id="KW-0812">Transmembrane</keyword>
<evidence type="ECO:0000256" key="1">
    <source>
        <dbReference type="SAM" id="Phobius"/>
    </source>
</evidence>
<feature type="transmembrane region" description="Helical" evidence="1">
    <location>
        <begin position="168"/>
        <end position="190"/>
    </location>
</feature>
<organism evidence="2 3">
    <name type="scientific">Rouxiella chamberiensis</name>
    <dbReference type="NCBI Taxonomy" id="1513468"/>
    <lineage>
        <taxon>Bacteria</taxon>
        <taxon>Pseudomonadati</taxon>
        <taxon>Pseudomonadota</taxon>
        <taxon>Gammaproteobacteria</taxon>
        <taxon>Enterobacterales</taxon>
        <taxon>Yersiniaceae</taxon>
        <taxon>Rouxiella</taxon>
    </lineage>
</organism>
<feature type="transmembrane region" description="Helical" evidence="1">
    <location>
        <begin position="145"/>
        <end position="162"/>
    </location>
</feature>
<feature type="transmembrane region" description="Helical" evidence="1">
    <location>
        <begin position="231"/>
        <end position="255"/>
    </location>
</feature>
<feature type="transmembrane region" description="Helical" evidence="1">
    <location>
        <begin position="202"/>
        <end position="225"/>
    </location>
</feature>
<feature type="transmembrane region" description="Helical" evidence="1">
    <location>
        <begin position="117"/>
        <end position="133"/>
    </location>
</feature>
<dbReference type="RefSeq" id="WP_045047118.1">
    <property type="nucleotide sequence ID" value="NZ_CP114058.1"/>
</dbReference>
<protein>
    <submittedName>
        <fullName evidence="2">Uncharacterized protein</fullName>
    </submittedName>
</protein>
<keyword evidence="3" id="KW-1185">Reference proteome</keyword>
<evidence type="ECO:0000313" key="2">
    <source>
        <dbReference type="EMBL" id="WAT01836.1"/>
    </source>
</evidence>
<keyword evidence="1" id="KW-1133">Transmembrane helix</keyword>
<name>A0ABY7HR10_9GAMM</name>
<dbReference type="SUPFAM" id="SSF103473">
    <property type="entry name" value="MFS general substrate transporter"/>
    <property type="match status" value="1"/>
</dbReference>
<accession>A0ABY7HR10</accession>
<sequence length="269" mass="28708">MTFFSDANAASPAIPPAYLTRLHRLSWVLGSLALASLLLALTSFAKYGLNTPLTHGSNGVAAILLVVFLINEKISPRPWLPRVLRAQSPVLALGWVATFYGAGAGGGFLLLILQRQWLALLVMLFATATGFWVGRRTGAQHSHRLMNAGSLCGVIGMGWLYLDGAATSLVATGLLGLGYGLLPCMGGRILPLVSRRHTRQQAIHLCFVMLFTGVALSLALVPVVQRLYPQAAGITCAFGLLTVFSLCAWLAGVFVESPQGRQVDVQDKP</sequence>